<dbReference type="GO" id="GO:0006310">
    <property type="term" value="P:DNA recombination"/>
    <property type="evidence" value="ECO:0007669"/>
    <property type="project" value="UniProtKB-KW"/>
</dbReference>
<dbReference type="InterPro" id="IPR011010">
    <property type="entry name" value="DNA_brk_join_enz"/>
</dbReference>
<keyword evidence="3" id="KW-0233">DNA recombination</keyword>
<dbReference type="AlphaFoldDB" id="A0A556MRX8"/>
<dbReference type="SUPFAM" id="SSF56349">
    <property type="entry name" value="DNA breaking-rejoining enzymes"/>
    <property type="match status" value="1"/>
</dbReference>
<protein>
    <submittedName>
        <fullName evidence="5">Site-specific integrase</fullName>
    </submittedName>
</protein>
<reference evidence="5 6" key="1">
    <citation type="submission" date="2019-07" db="EMBL/GenBank/DDBJ databases">
        <authorList>
            <person name="Huq M.A."/>
        </authorList>
    </citation>
    <scope>NUCLEOTIDE SEQUENCE [LARGE SCALE GENOMIC DNA]</scope>
    <source>
        <strain evidence="5 6">MAH-19</strain>
    </source>
</reference>
<accession>A0A556MRX8</accession>
<feature type="domain" description="Tyr recombinase" evidence="4">
    <location>
        <begin position="239"/>
        <end position="429"/>
    </location>
</feature>
<evidence type="ECO:0000256" key="2">
    <source>
        <dbReference type="ARBA" id="ARBA00023125"/>
    </source>
</evidence>
<evidence type="ECO:0000313" key="5">
    <source>
        <dbReference type="EMBL" id="TSJ42635.1"/>
    </source>
</evidence>
<dbReference type="RefSeq" id="WP_144246206.1">
    <property type="nucleotide sequence ID" value="NZ_VLPK01000001.1"/>
</dbReference>
<dbReference type="GO" id="GO:0015074">
    <property type="term" value="P:DNA integration"/>
    <property type="evidence" value="ECO:0007669"/>
    <property type="project" value="InterPro"/>
</dbReference>
<comment type="caution">
    <text evidence="5">The sequence shown here is derived from an EMBL/GenBank/DDBJ whole genome shotgun (WGS) entry which is preliminary data.</text>
</comment>
<organism evidence="5 6">
    <name type="scientific">Mucilaginibacter corticis</name>
    <dbReference type="NCBI Taxonomy" id="2597670"/>
    <lineage>
        <taxon>Bacteria</taxon>
        <taxon>Pseudomonadati</taxon>
        <taxon>Bacteroidota</taxon>
        <taxon>Sphingobacteriia</taxon>
        <taxon>Sphingobacteriales</taxon>
        <taxon>Sphingobacteriaceae</taxon>
        <taxon>Mucilaginibacter</taxon>
    </lineage>
</organism>
<evidence type="ECO:0000259" key="4">
    <source>
        <dbReference type="PROSITE" id="PS51898"/>
    </source>
</evidence>
<dbReference type="CDD" id="cd01185">
    <property type="entry name" value="INTN1_C_like"/>
    <property type="match status" value="1"/>
</dbReference>
<dbReference type="EMBL" id="VLPK01000001">
    <property type="protein sequence ID" value="TSJ42635.1"/>
    <property type="molecule type" value="Genomic_DNA"/>
</dbReference>
<keyword evidence="2" id="KW-0238">DNA-binding</keyword>
<dbReference type="Proteomes" id="UP000318733">
    <property type="component" value="Unassembled WGS sequence"/>
</dbReference>
<keyword evidence="6" id="KW-1185">Reference proteome</keyword>
<dbReference type="InterPro" id="IPR025269">
    <property type="entry name" value="SAM-like_dom"/>
</dbReference>
<comment type="similarity">
    <text evidence="1">Belongs to the 'phage' integrase family.</text>
</comment>
<dbReference type="OrthoDB" id="892893at2"/>
<name>A0A556MRX8_9SPHI</name>
<evidence type="ECO:0000256" key="3">
    <source>
        <dbReference type="ARBA" id="ARBA00023172"/>
    </source>
</evidence>
<dbReference type="Pfam" id="PF00589">
    <property type="entry name" value="Phage_integrase"/>
    <property type="match status" value="1"/>
</dbReference>
<sequence length="441" mass="51332">MAIKDIKPVKINFNLRDQLNKDKDTAIHCVVRFNNQKIVISSVEAVKPKYWDGDRQRAKASRQFPEYPEFNQRLDEIEATVKTVYRTYISEYKQYPTTDELKLRIKMALSDQGWEAKPVKITLLKFVEQLIADTKGGKRINPKTKQRFAPDSHKAYQNTLRALERFEKHVKIKLDFDAINLEFYNDFKDYLLNEEKVSNNYFGLHIKNIKLFLNESFEIGLHNNQKHNHKHFTKLQNETDNIYLNREQLEVLTNLDLSKNARLDRVRDLFLVGCWTGLRFSDFNAIGPKNIQGDFIEIETQKTGETVVIPIHQTIKTILGKYEGLTPNSLPPSISNVNMNKYLKELAKEAKFNDLQQIRFYKGGKVIVENIETNELISTHTARRSFATNMHLMGVPSINIMGITGHCTEKAFLKYIKVTPKEHAVKLREIWSRMALKVVEV</sequence>
<proteinExistence type="inferred from homology"/>
<gene>
    <name evidence="5" type="ORF">FO440_00135</name>
</gene>
<dbReference type="PANTHER" id="PTHR30349:SF64">
    <property type="entry name" value="PROPHAGE INTEGRASE INTD-RELATED"/>
    <property type="match status" value="1"/>
</dbReference>
<dbReference type="Gene3D" id="1.10.443.10">
    <property type="entry name" value="Intergrase catalytic core"/>
    <property type="match status" value="1"/>
</dbReference>
<dbReference type="InterPro" id="IPR010998">
    <property type="entry name" value="Integrase_recombinase_N"/>
</dbReference>
<dbReference type="InterPro" id="IPR050090">
    <property type="entry name" value="Tyrosine_recombinase_XerCD"/>
</dbReference>
<dbReference type="PROSITE" id="PS51898">
    <property type="entry name" value="TYR_RECOMBINASE"/>
    <property type="match status" value="1"/>
</dbReference>
<dbReference type="PANTHER" id="PTHR30349">
    <property type="entry name" value="PHAGE INTEGRASE-RELATED"/>
    <property type="match status" value="1"/>
</dbReference>
<dbReference type="InterPro" id="IPR013762">
    <property type="entry name" value="Integrase-like_cat_sf"/>
</dbReference>
<evidence type="ECO:0000256" key="1">
    <source>
        <dbReference type="ARBA" id="ARBA00008857"/>
    </source>
</evidence>
<dbReference type="GO" id="GO:0003677">
    <property type="term" value="F:DNA binding"/>
    <property type="evidence" value="ECO:0007669"/>
    <property type="project" value="UniProtKB-KW"/>
</dbReference>
<evidence type="ECO:0000313" key="6">
    <source>
        <dbReference type="Proteomes" id="UP000318733"/>
    </source>
</evidence>
<dbReference type="Gene3D" id="1.10.150.130">
    <property type="match status" value="1"/>
</dbReference>
<dbReference type="Pfam" id="PF13102">
    <property type="entry name" value="Phage_int_SAM_5"/>
    <property type="match status" value="1"/>
</dbReference>
<dbReference type="InterPro" id="IPR002104">
    <property type="entry name" value="Integrase_catalytic"/>
</dbReference>